<accession>A0AAN2BJT5</accession>
<sequence length="245" mass="27503">MENLQIDQHISRQFNADLEHLREHLLEMGGLVEEQVADAVRAIETADSGLAEKVLRTEEDIDSLEVSLDEECTLVLARRQPAASDLRLVLMVTKANRDLERMGDEADKIARMAIALNDAGGAISPRGFVELRHIANSVQALVNQALDAFARYDVQTAMKVVKGDTLVDRDYGSAMRELMTYMMEDPRSITRVMNIIWALRSLERIGDHARNIAEHVIYLVHAMDVRHTSVGEIEAQLEEHGHKPS</sequence>
<keyword evidence="9" id="KW-1185">Reference proteome</keyword>
<evidence type="ECO:0000256" key="3">
    <source>
        <dbReference type="ARBA" id="ARBA00022448"/>
    </source>
</evidence>
<comment type="subunit">
    <text evidence="6">Homodimer.</text>
</comment>
<dbReference type="PIRSF" id="PIRSF003107">
    <property type="entry name" value="PhoU"/>
    <property type="match status" value="1"/>
</dbReference>
<dbReference type="GO" id="GO:0006817">
    <property type="term" value="P:phosphate ion transport"/>
    <property type="evidence" value="ECO:0007669"/>
    <property type="project" value="UniProtKB-KW"/>
</dbReference>
<dbReference type="AlphaFoldDB" id="A0AAN2BJT5"/>
<dbReference type="PANTHER" id="PTHR42930">
    <property type="entry name" value="PHOSPHATE-SPECIFIC TRANSPORT SYSTEM ACCESSORY PROTEIN PHOU"/>
    <property type="match status" value="1"/>
</dbReference>
<evidence type="ECO:0000259" key="7">
    <source>
        <dbReference type="Pfam" id="PF01895"/>
    </source>
</evidence>
<dbReference type="Gene3D" id="1.20.58.220">
    <property type="entry name" value="Phosphate transport system protein phou homolog 2, domain 2"/>
    <property type="match status" value="2"/>
</dbReference>
<dbReference type="InterPro" id="IPR028366">
    <property type="entry name" value="PhoU"/>
</dbReference>
<evidence type="ECO:0000313" key="8">
    <source>
        <dbReference type="EMBL" id="BCD97276.1"/>
    </source>
</evidence>
<evidence type="ECO:0000256" key="5">
    <source>
        <dbReference type="ARBA" id="ARBA00022592"/>
    </source>
</evidence>
<protein>
    <recommendedName>
        <fullName evidence="6">Phosphate-specific transport system accessory protein PhoU</fullName>
    </recommendedName>
</protein>
<evidence type="ECO:0000256" key="6">
    <source>
        <dbReference type="PIRNR" id="PIRNR003107"/>
    </source>
</evidence>
<dbReference type="GO" id="GO:0045936">
    <property type="term" value="P:negative regulation of phosphate metabolic process"/>
    <property type="evidence" value="ECO:0007669"/>
    <property type="project" value="InterPro"/>
</dbReference>
<keyword evidence="3 6" id="KW-0813">Transport</keyword>
<dbReference type="FunFam" id="1.20.58.220:FF:000002">
    <property type="entry name" value="Phosphate-specific transport system accessory protein PhoU"/>
    <property type="match status" value="1"/>
</dbReference>
<evidence type="ECO:0000256" key="4">
    <source>
        <dbReference type="ARBA" id="ARBA00022490"/>
    </source>
</evidence>
<dbReference type="RefSeq" id="WP_236986747.1">
    <property type="nucleotide sequence ID" value="NZ_AP023086.1"/>
</dbReference>
<dbReference type="EMBL" id="AP023086">
    <property type="protein sequence ID" value="BCD97276.1"/>
    <property type="molecule type" value="Genomic_DNA"/>
</dbReference>
<dbReference type="FunFam" id="1.20.58.220:FF:000001">
    <property type="entry name" value="Phosphate-specific transport system accessory protein PhoU"/>
    <property type="match status" value="1"/>
</dbReference>
<dbReference type="KEGG" id="marq:MARGE09_P1477"/>
<proteinExistence type="inferred from homology"/>
<dbReference type="Proteomes" id="UP001320119">
    <property type="component" value="Chromosome"/>
</dbReference>
<dbReference type="NCBIfam" id="TIGR02135">
    <property type="entry name" value="phoU_full"/>
    <property type="match status" value="1"/>
</dbReference>
<dbReference type="PANTHER" id="PTHR42930:SF3">
    <property type="entry name" value="PHOSPHATE-SPECIFIC TRANSPORT SYSTEM ACCESSORY PROTEIN PHOU"/>
    <property type="match status" value="1"/>
</dbReference>
<dbReference type="GO" id="GO:0005737">
    <property type="term" value="C:cytoplasm"/>
    <property type="evidence" value="ECO:0007669"/>
    <property type="project" value="UniProtKB-SubCell"/>
</dbReference>
<comment type="similarity">
    <text evidence="2 6">Belongs to the PhoU family.</text>
</comment>
<dbReference type="SUPFAM" id="SSF109755">
    <property type="entry name" value="PhoU-like"/>
    <property type="match status" value="1"/>
</dbReference>
<dbReference type="InterPro" id="IPR026022">
    <property type="entry name" value="PhoU_dom"/>
</dbReference>
<comment type="function">
    <text evidence="6">Plays a role in the regulation of phosphate uptake.</text>
</comment>
<gene>
    <name evidence="8" type="ORF">MARGE09_P1477</name>
</gene>
<comment type="subcellular location">
    <subcellularLocation>
        <location evidence="1 6">Cytoplasm</location>
    </subcellularLocation>
</comment>
<evidence type="ECO:0000256" key="2">
    <source>
        <dbReference type="ARBA" id="ARBA00008107"/>
    </source>
</evidence>
<reference evidence="8 9" key="1">
    <citation type="journal article" date="2022" name="IScience">
        <title>An ultrasensitive nanofiber-based assay for enzymatic hydrolysis and deep-sea microbial degradation of cellulose.</title>
        <authorList>
            <person name="Tsudome M."/>
            <person name="Tachioka M."/>
            <person name="Miyazaki M."/>
            <person name="Uchimura K."/>
            <person name="Tsuda M."/>
            <person name="Takaki Y."/>
            <person name="Deguchi S."/>
        </authorList>
    </citation>
    <scope>NUCLEOTIDE SEQUENCE [LARGE SCALE GENOMIC DNA]</scope>
    <source>
        <strain evidence="8 9">GE09</strain>
    </source>
</reference>
<feature type="domain" description="PhoU" evidence="7">
    <location>
        <begin position="131"/>
        <end position="216"/>
    </location>
</feature>
<dbReference type="InterPro" id="IPR038078">
    <property type="entry name" value="PhoU-like_sf"/>
</dbReference>
<name>A0AAN2BJT5_9GAMM</name>
<evidence type="ECO:0000313" key="9">
    <source>
        <dbReference type="Proteomes" id="UP001320119"/>
    </source>
</evidence>
<organism evidence="8 9">
    <name type="scientific">Marinagarivorans cellulosilyticus</name>
    <dbReference type="NCBI Taxonomy" id="2721545"/>
    <lineage>
        <taxon>Bacteria</taxon>
        <taxon>Pseudomonadati</taxon>
        <taxon>Pseudomonadota</taxon>
        <taxon>Gammaproteobacteria</taxon>
        <taxon>Cellvibrionales</taxon>
        <taxon>Cellvibrionaceae</taxon>
        <taxon>Marinagarivorans</taxon>
    </lineage>
</organism>
<keyword evidence="4 6" id="KW-0963">Cytoplasm</keyword>
<feature type="domain" description="PhoU" evidence="7">
    <location>
        <begin position="25"/>
        <end position="112"/>
    </location>
</feature>
<evidence type="ECO:0000256" key="1">
    <source>
        <dbReference type="ARBA" id="ARBA00004496"/>
    </source>
</evidence>
<keyword evidence="5 6" id="KW-0592">Phosphate transport</keyword>
<dbReference type="GO" id="GO:0030643">
    <property type="term" value="P:intracellular phosphate ion homeostasis"/>
    <property type="evidence" value="ECO:0007669"/>
    <property type="project" value="InterPro"/>
</dbReference>
<dbReference type="Pfam" id="PF01895">
    <property type="entry name" value="PhoU"/>
    <property type="match status" value="2"/>
</dbReference>